<sequence length="54" mass="6080">MYIFGNEDYFKSYLFILCKKTLYLSFQADAACPHAAPPVTDHAGASSHVHHHDL</sequence>
<proteinExistence type="predicted"/>
<name>A0A4P5NR29_9PROT</name>
<dbReference type="Proteomes" id="UP000315095">
    <property type="component" value="Unassembled WGS sequence"/>
</dbReference>
<accession>A0A4P5NW44</accession>
<evidence type="ECO:0000313" key="1">
    <source>
        <dbReference type="EMBL" id="GCE82604.1"/>
    </source>
</evidence>
<gene>
    <name evidence="1" type="ORF">MSKU9_0745</name>
</gene>
<dbReference type="AlphaFoldDB" id="A0A4P5NR29"/>
<keyword evidence="2" id="KW-1185">Reference proteome</keyword>
<accession>A0A4P5NR29</accession>
<evidence type="ECO:0000313" key="2">
    <source>
        <dbReference type="Proteomes" id="UP000315095"/>
    </source>
</evidence>
<protein>
    <submittedName>
        <fullName evidence="1">Uncharacterized protein</fullName>
    </submittedName>
</protein>
<dbReference type="EMBL" id="BDLU01000024">
    <property type="protein sequence ID" value="GCE82604.1"/>
    <property type="molecule type" value="Genomic_DNA"/>
</dbReference>
<organism evidence="1 2">
    <name type="scientific">Komagataeibacter diospyri</name>
    <dbReference type="NCBI Taxonomy" id="1932662"/>
    <lineage>
        <taxon>Bacteria</taxon>
        <taxon>Pseudomonadati</taxon>
        <taxon>Pseudomonadota</taxon>
        <taxon>Alphaproteobacteria</taxon>
        <taxon>Acetobacterales</taxon>
        <taxon>Acetobacteraceae</taxon>
        <taxon>Komagataeibacter</taxon>
    </lineage>
</organism>
<comment type="caution">
    <text evidence="1">The sequence shown here is derived from an EMBL/GenBank/DDBJ whole genome shotgun (WGS) entry which is preliminary data.</text>
</comment>
<reference evidence="2" key="1">
    <citation type="submission" date="2017-01" db="EMBL/GenBank/DDBJ databases">
        <title>Komagataeibacter sp. MSKU9 whole genome sequencing project.</title>
        <authorList>
            <person name="Matsutani M."/>
            <person name="Naloka K."/>
            <person name="Theeragool G."/>
            <person name="Yakushi T."/>
            <person name="Matsushita K."/>
        </authorList>
    </citation>
    <scope>NUCLEOTIDE SEQUENCE [LARGE SCALE GENOMIC DNA]</scope>
    <source>
        <strain evidence="2">MSKU9</strain>
    </source>
</reference>